<feature type="region of interest" description="Disordered" evidence="1">
    <location>
        <begin position="1"/>
        <end position="47"/>
    </location>
</feature>
<evidence type="ECO:0000313" key="2">
    <source>
        <dbReference type="EnsemblPlants" id="OPUNC02G12980.6"/>
    </source>
</evidence>
<sequence length="112" mass="12222">MGLYGGSRALHGPAPQSSSPIHPVSSPDALDSPRPPPSTPVSSPAAGADLHPILRSKVAPAFSCFHRIIAHRLGLGLEFRLLARRLRRSPSCEQRWRPASSCFRRIVARRLE</sequence>
<organism evidence="2">
    <name type="scientific">Oryza punctata</name>
    <name type="common">Red rice</name>
    <dbReference type="NCBI Taxonomy" id="4537"/>
    <lineage>
        <taxon>Eukaryota</taxon>
        <taxon>Viridiplantae</taxon>
        <taxon>Streptophyta</taxon>
        <taxon>Embryophyta</taxon>
        <taxon>Tracheophyta</taxon>
        <taxon>Spermatophyta</taxon>
        <taxon>Magnoliopsida</taxon>
        <taxon>Liliopsida</taxon>
        <taxon>Poales</taxon>
        <taxon>Poaceae</taxon>
        <taxon>BOP clade</taxon>
        <taxon>Oryzoideae</taxon>
        <taxon>Oryzeae</taxon>
        <taxon>Oryzinae</taxon>
        <taxon>Oryza</taxon>
    </lineage>
</organism>
<accession>A0A0E0JZ64</accession>
<dbReference type="Proteomes" id="UP000026962">
    <property type="component" value="Chromosome 2"/>
</dbReference>
<evidence type="ECO:0000256" key="1">
    <source>
        <dbReference type="SAM" id="MobiDB-lite"/>
    </source>
</evidence>
<dbReference type="EnsemblPlants" id="OPUNC02G12980.6">
    <property type="protein sequence ID" value="OPUNC02G12980.6"/>
    <property type="gene ID" value="OPUNC02G12980"/>
</dbReference>
<reference evidence="2" key="2">
    <citation type="submission" date="2018-05" db="EMBL/GenBank/DDBJ databases">
        <title>OpunRS2 (Oryza punctata Reference Sequence Version 2).</title>
        <authorList>
            <person name="Zhang J."/>
            <person name="Kudrna D."/>
            <person name="Lee S."/>
            <person name="Talag J."/>
            <person name="Welchert J."/>
            <person name="Wing R.A."/>
        </authorList>
    </citation>
    <scope>NUCLEOTIDE SEQUENCE [LARGE SCALE GENOMIC DNA]</scope>
</reference>
<proteinExistence type="predicted"/>
<dbReference type="HOGENOM" id="CLU_2149973_0_0_1"/>
<protein>
    <submittedName>
        <fullName evidence="2">Uncharacterized protein</fullName>
    </submittedName>
</protein>
<reference evidence="2" key="1">
    <citation type="submission" date="2015-04" db="UniProtKB">
        <authorList>
            <consortium name="EnsemblPlants"/>
        </authorList>
    </citation>
    <scope>IDENTIFICATION</scope>
</reference>
<evidence type="ECO:0000313" key="3">
    <source>
        <dbReference type="Proteomes" id="UP000026962"/>
    </source>
</evidence>
<dbReference type="Gramene" id="OPUNC02G12980.6">
    <property type="protein sequence ID" value="OPUNC02G12980.6"/>
    <property type="gene ID" value="OPUNC02G12980"/>
</dbReference>
<keyword evidence="3" id="KW-1185">Reference proteome</keyword>
<dbReference type="AlphaFoldDB" id="A0A0E0JZ64"/>
<name>A0A0E0JZ64_ORYPU</name>